<feature type="compositionally biased region" description="Polar residues" evidence="1">
    <location>
        <begin position="293"/>
        <end position="304"/>
    </location>
</feature>
<protein>
    <recommendedName>
        <fullName evidence="3">Type 4 fimbrial biogenesis protein PilX N-terminal domain-containing protein</fullName>
    </recommendedName>
</protein>
<feature type="domain" description="Type 4 fimbrial biogenesis protein PilX N-terminal" evidence="3">
    <location>
        <begin position="10"/>
        <end position="58"/>
    </location>
</feature>
<evidence type="ECO:0000256" key="2">
    <source>
        <dbReference type="SAM" id="Phobius"/>
    </source>
</evidence>
<dbReference type="EMBL" id="CP001034">
    <property type="protein sequence ID" value="ACB85658.1"/>
    <property type="molecule type" value="Genomic_DNA"/>
</dbReference>
<evidence type="ECO:0000259" key="3">
    <source>
        <dbReference type="Pfam" id="PF14341"/>
    </source>
</evidence>
<reference evidence="4 5" key="2">
    <citation type="journal article" date="2011" name="J. Bacteriol.">
        <title>Complete genome sequence of the anaerobic, halophilic alkalithermophile Natranaerobius thermophilus JW/NM-WN-LF.</title>
        <authorList>
            <person name="Zhao B."/>
            <person name="Mesbah N.M."/>
            <person name="Dalin E."/>
            <person name="Goodwin L."/>
            <person name="Nolan M."/>
            <person name="Pitluck S."/>
            <person name="Chertkov O."/>
            <person name="Brettin T.S."/>
            <person name="Han J."/>
            <person name="Larimer F.W."/>
            <person name="Land M.L."/>
            <person name="Hauser L."/>
            <person name="Kyrpides N."/>
            <person name="Wiegel J."/>
        </authorList>
    </citation>
    <scope>NUCLEOTIDE SEQUENCE [LARGE SCALE GENOMIC DNA]</scope>
    <source>
        <strain evidence="5">ATCC BAA-1301 / DSM 18059 / JW/NM-WN-LF</strain>
    </source>
</reference>
<dbReference type="Pfam" id="PF14341">
    <property type="entry name" value="PilX_N"/>
    <property type="match status" value="1"/>
</dbReference>
<dbReference type="KEGG" id="nth:Nther_2091"/>
<sequence>MQTSSLNNKGSVLLNVLVVVVFISIIGVSLMNTVLSSARQESVRSDSTKAFYYAEAGIYKSIEEITGSNSTENKASIVEEYILNNFQELDDIDISISKDGNERQIISTAKVGQSQETVKYTIEMSGKFPYSSDIIMYGETINNFKITKGGGGGADEFIGNICAKEYDLKPPFKKSDLCENYDDYEIQFRDDLGVLKDRIQNFSDSGVELISGSKTLTSQNINDLDKNVIIDGDLSVESQALNEISEHKNIFVNGNITVEGEQNQEHGTAAFFAKNDITFDPPHPSEKGGADNPNDSEGNQNKTPPGQRELYLNSLFYSSDGAVEKIDDKSGSPRTYTFSLPELKENAQEELAQILNSSSAGGYKLIKIEH</sequence>
<keyword evidence="5" id="KW-1185">Reference proteome</keyword>
<keyword evidence="2" id="KW-0812">Transmembrane</keyword>
<feature type="region of interest" description="Disordered" evidence="1">
    <location>
        <begin position="275"/>
        <end position="307"/>
    </location>
</feature>
<dbReference type="InParanoid" id="B2A7E9"/>
<dbReference type="RefSeq" id="WP_012448514.1">
    <property type="nucleotide sequence ID" value="NC_010718.1"/>
</dbReference>
<name>B2A7E9_NATTJ</name>
<dbReference type="AlphaFoldDB" id="B2A7E9"/>
<accession>B2A7E9</accession>
<dbReference type="InterPro" id="IPR025746">
    <property type="entry name" value="PilX_N_dom"/>
</dbReference>
<feature type="transmembrane region" description="Helical" evidence="2">
    <location>
        <begin position="12"/>
        <end position="35"/>
    </location>
</feature>
<keyword evidence="2" id="KW-1133">Transmembrane helix</keyword>
<proteinExistence type="predicted"/>
<organism evidence="4 5">
    <name type="scientific">Natranaerobius thermophilus (strain ATCC BAA-1301 / DSM 18059 / JW/NM-WN-LF)</name>
    <dbReference type="NCBI Taxonomy" id="457570"/>
    <lineage>
        <taxon>Bacteria</taxon>
        <taxon>Bacillati</taxon>
        <taxon>Bacillota</taxon>
        <taxon>Clostridia</taxon>
        <taxon>Natranaerobiales</taxon>
        <taxon>Natranaerobiaceae</taxon>
        <taxon>Natranaerobius</taxon>
    </lineage>
</organism>
<reference evidence="4 5" key="1">
    <citation type="submission" date="2008-04" db="EMBL/GenBank/DDBJ databases">
        <title>Complete sequence of chromosome of Natranaerobius thermophilus JW/NM-WN-LF.</title>
        <authorList>
            <consortium name="US DOE Joint Genome Institute"/>
            <person name="Copeland A."/>
            <person name="Lucas S."/>
            <person name="Lapidus A."/>
            <person name="Glavina del Rio T."/>
            <person name="Dalin E."/>
            <person name="Tice H."/>
            <person name="Bruce D."/>
            <person name="Goodwin L."/>
            <person name="Pitluck S."/>
            <person name="Chertkov O."/>
            <person name="Brettin T."/>
            <person name="Detter J.C."/>
            <person name="Han C."/>
            <person name="Kuske C.R."/>
            <person name="Schmutz J."/>
            <person name="Larimer F."/>
            <person name="Land M."/>
            <person name="Hauser L."/>
            <person name="Kyrpides N."/>
            <person name="Lykidis A."/>
            <person name="Mesbah N.M."/>
            <person name="Wiegel J."/>
        </authorList>
    </citation>
    <scope>NUCLEOTIDE SEQUENCE [LARGE SCALE GENOMIC DNA]</scope>
    <source>
        <strain evidence="5">ATCC BAA-1301 / DSM 18059 / JW/NM-WN-LF</strain>
    </source>
</reference>
<dbReference type="STRING" id="457570.Nther_2091"/>
<dbReference type="HOGENOM" id="CLU_747688_0_0_9"/>
<keyword evidence="2" id="KW-0472">Membrane</keyword>
<evidence type="ECO:0000313" key="4">
    <source>
        <dbReference type="EMBL" id="ACB85658.1"/>
    </source>
</evidence>
<evidence type="ECO:0000313" key="5">
    <source>
        <dbReference type="Proteomes" id="UP000001683"/>
    </source>
</evidence>
<gene>
    <name evidence="4" type="ordered locus">Nther_2091</name>
</gene>
<dbReference type="Proteomes" id="UP000001683">
    <property type="component" value="Chromosome"/>
</dbReference>
<evidence type="ECO:0000256" key="1">
    <source>
        <dbReference type="SAM" id="MobiDB-lite"/>
    </source>
</evidence>